<dbReference type="Proteomes" id="UP001565200">
    <property type="component" value="Unassembled WGS sequence"/>
</dbReference>
<dbReference type="Gene3D" id="1.10.8.330">
    <property type="entry name" value="PG0816-like"/>
    <property type="match status" value="1"/>
</dbReference>
<organism evidence="2 3">
    <name type="scientific">Heminiphilus faecis</name>
    <dbReference type="NCBI Taxonomy" id="2601703"/>
    <lineage>
        <taxon>Bacteria</taxon>
        <taxon>Pseudomonadati</taxon>
        <taxon>Bacteroidota</taxon>
        <taxon>Bacteroidia</taxon>
        <taxon>Bacteroidales</taxon>
        <taxon>Muribaculaceae</taxon>
        <taxon>Heminiphilus</taxon>
    </lineage>
</organism>
<dbReference type="Pfam" id="PF08989">
    <property type="entry name" value="DUF1896"/>
    <property type="match status" value="1"/>
</dbReference>
<dbReference type="EMBL" id="JBCLPP010000018">
    <property type="protein sequence ID" value="MEY8245530.1"/>
    <property type="molecule type" value="Genomic_DNA"/>
</dbReference>
<accession>A0ABV4CYA6</accession>
<dbReference type="Gene3D" id="1.10.8.340">
    <property type="entry name" value="PG0816-like"/>
    <property type="match status" value="1"/>
</dbReference>
<sequence>MKNPTREEELSFYYLYLKNYLASYRFEGVTETMIRARAEKAEETYENARRNGAEVDEAHEMSMAALLEGYRYSEYEIIMDVLEEEFKDDVSEEMRPFMATFLLSFGMVENVFDSYDIHANTFVNTATYHLLRCELTGIISIILTENGL</sequence>
<name>A0ABV4CYA6_9BACT</name>
<reference evidence="2 3" key="1">
    <citation type="submission" date="2024-03" db="EMBL/GenBank/DDBJ databases">
        <title>Mouse gut bacterial collection (mGBC) of GemPharmatech.</title>
        <authorList>
            <person name="He Y."/>
            <person name="Dong L."/>
            <person name="Wu D."/>
            <person name="Gao X."/>
            <person name="Lin Z."/>
        </authorList>
    </citation>
    <scope>NUCLEOTIDE SEQUENCE [LARGE SCALE GENOMIC DNA]</scope>
    <source>
        <strain evidence="2 3">54-13</strain>
    </source>
</reference>
<protein>
    <submittedName>
        <fullName evidence="2">DUF1896 family protein</fullName>
    </submittedName>
</protein>
<keyword evidence="3" id="KW-1185">Reference proteome</keyword>
<dbReference type="InterPro" id="IPR036297">
    <property type="entry name" value="PG0816-like_sf"/>
</dbReference>
<evidence type="ECO:0000313" key="3">
    <source>
        <dbReference type="Proteomes" id="UP001565200"/>
    </source>
</evidence>
<proteinExistence type="predicted"/>
<feature type="coiled-coil region" evidence="1">
    <location>
        <begin position="31"/>
        <end position="58"/>
    </location>
</feature>
<evidence type="ECO:0000313" key="2">
    <source>
        <dbReference type="EMBL" id="MEY8245530.1"/>
    </source>
</evidence>
<evidence type="ECO:0000256" key="1">
    <source>
        <dbReference type="SAM" id="Coils"/>
    </source>
</evidence>
<comment type="caution">
    <text evidence="2">The sequence shown here is derived from an EMBL/GenBank/DDBJ whole genome shotgun (WGS) entry which is preliminary data.</text>
</comment>
<keyword evidence="1" id="KW-0175">Coiled coil</keyword>
<dbReference type="RefSeq" id="WP_135984924.1">
    <property type="nucleotide sequence ID" value="NZ_JBCLPP010000018.1"/>
</dbReference>
<gene>
    <name evidence="2" type="ORF">AAK873_07855</name>
</gene>
<dbReference type="InterPro" id="IPR015082">
    <property type="entry name" value="DUF1896"/>
</dbReference>
<dbReference type="SUPFAM" id="SSF140753">
    <property type="entry name" value="PG0816-like"/>
    <property type="match status" value="1"/>
</dbReference>